<feature type="region of interest" description="Disordered" evidence="1">
    <location>
        <begin position="946"/>
        <end position="973"/>
    </location>
</feature>
<dbReference type="FunCoup" id="A0A6P3ZU84">
    <property type="interactions" value="964"/>
</dbReference>
<keyword evidence="2" id="KW-1185">Reference proteome</keyword>
<feature type="region of interest" description="Disordered" evidence="1">
    <location>
        <begin position="1009"/>
        <end position="1089"/>
    </location>
</feature>
<feature type="compositionally biased region" description="Polar residues" evidence="1">
    <location>
        <begin position="54"/>
        <end position="72"/>
    </location>
</feature>
<evidence type="ECO:0000313" key="2">
    <source>
        <dbReference type="Proteomes" id="UP001652623"/>
    </source>
</evidence>
<feature type="region of interest" description="Disordered" evidence="1">
    <location>
        <begin position="1172"/>
        <end position="1208"/>
    </location>
</feature>
<gene>
    <name evidence="3" type="primary">LOC107413589</name>
</gene>
<feature type="compositionally biased region" description="Basic and acidic residues" evidence="1">
    <location>
        <begin position="388"/>
        <end position="397"/>
    </location>
</feature>
<sequence>MPVSGNEETGVKPMVRKSSDYIAGVPIKKRRFPIFRPPSPPPEVPSVENDSLQKDPSSPSQGSALSNASVATSSCLSDMNKNSESEVRRGSSDVVNDYVVQSNVNYTKVKVEEPSISVHPGSLDDVNSKDKLLMAENEVRRIISVKKELSLASTESLALNIGNRLPTNQNTEVKNASEVSSLPENSASLFQLKEHLPALAGQCSDSRFQNQGTLESISLNLSLSKETSNIKGKNDGDGSSNSSALLHANRANWDLNTTMDAWEGSANDAAVDKMSVDRIDTTGGTHDIKPLICSSGMIGVDVASEKHAENLTKLAIASSLPSKQYKSDDSLDLGLSPSCPQPSIGHESSASSFKLDSNRAIPNTSLSKVEVKTSNLNAINMRAVKSEPVDESVKSDQEGANATNVGLSSSRVGKGDQCRLEALKSPSVLNKRLVDLRSIKSEPSFEGNKKTVKLVEGMPLQLKRPVVPGVDNHICAGKSACSTELTKSGDLLNNSGQFSSTNAAQNDATISQEAGGSSKQVVTSVDGKVDIVKPEDSMVEHPQKVEDPQSCKLKSTNELLDSHGNDEGSASDEEKINISADMLEDTYDSDYESDGNHALNAAVDMKQDRVEDDYEDGEVREPLEHIPAEKSMCEKGPAELIDKDDCGNKKIDSVGFSSDVDCNSSYAGGKDNKSLDINETSNKDGEQATAMALDKPETESSRPVCFQESPTVEKQPGEAVIKGLVKVAQRKPRDLLGKKDVQKSQETEPQSNQVFNESERTVVTVSQGTEVDVNRTDEVQTNGPALPKPSTSGDNTANNTSGAGQRSRIINLPRSNASPPGKTRSFPGRLSPSRTGRERDLALEGDKIHPRGRDEIYLDSTQKFSRERHQDQSHRNTRMNFQRGRGRFTSRVDTFRGDRESDHDFNSEFYNGQTGFRVRHNKYAEADLEYSPYNIAQDVHFVGTGRGGRKPLNDEGPIIHRMPSRRRSPGGGRGLHMVRRIPRHISQNRCIGEDGTELVGLRHGEKFMRGFPDDSMDPRFTRPQPSYEGVDGHFGRGNRTFSPVQRRGLPRIRSKSPINSKTRSPGQWSSPRRRSPDGFGHPGLTHRRSPPFYRMERMRSPDRPCFPGEVVVRRNDMRDMDSGRDHGHPRPVIPNRSPSGRIILRNRGFDVIESQERPDGDDYFGGPLHSGRLHELAGDGNGDDRRRFGERRGPLRPYRPPFNDADGENFHLNPEDGPRPFRFCPDDDAEFQERGNLREREFDRRIKNRPGNAPRRMRSIEEQESNYRHGGQVWHDDGFDDLSRVKRKRF</sequence>
<protein>
    <submittedName>
        <fullName evidence="3">Uncharacterized protein LOC107413589 isoform X1</fullName>
    </submittedName>
</protein>
<feature type="compositionally biased region" description="Polar residues" evidence="1">
    <location>
        <begin position="747"/>
        <end position="769"/>
    </location>
</feature>
<feature type="compositionally biased region" description="Pro residues" evidence="1">
    <location>
        <begin position="35"/>
        <end position="44"/>
    </location>
</feature>
<feature type="compositionally biased region" description="Polar residues" evidence="1">
    <location>
        <begin position="779"/>
        <end position="804"/>
    </location>
</feature>
<feature type="region of interest" description="Disordered" evidence="1">
    <location>
        <begin position="388"/>
        <end position="411"/>
    </location>
</feature>
<feature type="compositionally biased region" description="Basic and acidic residues" evidence="1">
    <location>
        <begin position="835"/>
        <end position="849"/>
    </location>
</feature>
<evidence type="ECO:0000313" key="3">
    <source>
        <dbReference type="RefSeq" id="XP_015877064.3"/>
    </source>
</evidence>
<name>A0A6P3ZU84_ZIZJJ</name>
<reference evidence="3" key="1">
    <citation type="submission" date="2025-08" db="UniProtKB">
        <authorList>
            <consortium name="RefSeq"/>
        </authorList>
    </citation>
    <scope>IDENTIFICATION</scope>
    <source>
        <tissue evidence="3">Seedling</tissue>
    </source>
</reference>
<evidence type="ECO:0000256" key="1">
    <source>
        <dbReference type="SAM" id="MobiDB-lite"/>
    </source>
</evidence>
<feature type="compositionally biased region" description="Basic and acidic residues" evidence="1">
    <location>
        <begin position="735"/>
        <end position="746"/>
    </location>
</feature>
<feature type="region of interest" description="Disordered" evidence="1">
    <location>
        <begin position="324"/>
        <end position="356"/>
    </location>
</feature>
<feature type="region of interest" description="Disordered" evidence="1">
    <location>
        <begin position="1119"/>
        <end position="1140"/>
    </location>
</feature>
<dbReference type="GeneID" id="107413589"/>
<feature type="region of interest" description="Disordered" evidence="1">
    <location>
        <begin position="735"/>
        <end position="849"/>
    </location>
</feature>
<feature type="region of interest" description="Disordered" evidence="1">
    <location>
        <begin position="1244"/>
        <end position="1278"/>
    </location>
</feature>
<dbReference type="RefSeq" id="XP_015877064.3">
    <property type="nucleotide sequence ID" value="XM_016021578.4"/>
</dbReference>
<dbReference type="PANTHER" id="PTHR34536:SF4">
    <property type="entry name" value="BTZ DOMAIN-CONTAINING PROTEIN"/>
    <property type="match status" value="1"/>
</dbReference>
<feature type="compositionally biased region" description="Basic and acidic residues" evidence="1">
    <location>
        <begin position="1009"/>
        <end position="1020"/>
    </location>
</feature>
<proteinExistence type="predicted"/>
<feature type="compositionally biased region" description="Basic and acidic residues" evidence="1">
    <location>
        <begin position="1119"/>
        <end position="1128"/>
    </location>
</feature>
<feature type="region of interest" description="Disordered" evidence="1">
    <location>
        <begin position="1"/>
        <end position="72"/>
    </location>
</feature>
<feature type="compositionally biased region" description="Polar residues" evidence="1">
    <location>
        <begin position="1056"/>
        <end position="1070"/>
    </location>
</feature>
<dbReference type="KEGG" id="zju:107413589"/>
<organism evidence="2 3">
    <name type="scientific">Ziziphus jujuba</name>
    <name type="common">Chinese jujube</name>
    <name type="synonym">Ziziphus sativa</name>
    <dbReference type="NCBI Taxonomy" id="326968"/>
    <lineage>
        <taxon>Eukaryota</taxon>
        <taxon>Viridiplantae</taxon>
        <taxon>Streptophyta</taxon>
        <taxon>Embryophyta</taxon>
        <taxon>Tracheophyta</taxon>
        <taxon>Spermatophyta</taxon>
        <taxon>Magnoliopsida</taxon>
        <taxon>eudicotyledons</taxon>
        <taxon>Gunneridae</taxon>
        <taxon>Pentapetalae</taxon>
        <taxon>rosids</taxon>
        <taxon>fabids</taxon>
        <taxon>Rosales</taxon>
        <taxon>Rhamnaceae</taxon>
        <taxon>Paliureae</taxon>
        <taxon>Ziziphus</taxon>
    </lineage>
</organism>
<feature type="region of interest" description="Disordered" evidence="1">
    <location>
        <begin position="533"/>
        <end position="552"/>
    </location>
</feature>
<feature type="compositionally biased region" description="Polar residues" evidence="1">
    <location>
        <begin position="346"/>
        <end position="356"/>
    </location>
</feature>
<feature type="compositionally biased region" description="Basic and acidic residues" evidence="1">
    <location>
        <begin position="533"/>
        <end position="549"/>
    </location>
</feature>
<feature type="region of interest" description="Disordered" evidence="1">
    <location>
        <begin position="660"/>
        <end position="686"/>
    </location>
</feature>
<dbReference type="PANTHER" id="PTHR34536">
    <property type="entry name" value="DENTIN SIALOPHOSPHOPROTEIN-LIKE PROTEIN"/>
    <property type="match status" value="1"/>
</dbReference>
<feature type="compositionally biased region" description="Basic and acidic residues" evidence="1">
    <location>
        <begin position="670"/>
        <end position="686"/>
    </location>
</feature>
<accession>A0A6P3ZU84</accession>
<feature type="compositionally biased region" description="Basic and acidic residues" evidence="1">
    <location>
        <begin position="1172"/>
        <end position="1193"/>
    </location>
</feature>
<feature type="compositionally biased region" description="Basic and acidic residues" evidence="1">
    <location>
        <begin position="1258"/>
        <end position="1267"/>
    </location>
</feature>
<feature type="compositionally biased region" description="Polar residues" evidence="1">
    <location>
        <begin position="398"/>
        <end position="411"/>
    </location>
</feature>
<dbReference type="InParanoid" id="A0A6P3ZU84"/>
<dbReference type="Proteomes" id="UP001652623">
    <property type="component" value="Chromosome 8"/>
</dbReference>